<reference evidence="8" key="1">
    <citation type="journal article" date="2019" name="Int. J. Syst. Evol. Microbiol.">
        <title>The Global Catalogue of Microorganisms (GCM) 10K type strain sequencing project: providing services to taxonomists for standard genome sequencing and annotation.</title>
        <authorList>
            <consortium name="The Broad Institute Genomics Platform"/>
            <consortium name="The Broad Institute Genome Sequencing Center for Infectious Disease"/>
            <person name="Wu L."/>
            <person name="Ma J."/>
        </authorList>
    </citation>
    <scope>NUCLEOTIDE SEQUENCE [LARGE SCALE GENOMIC DNA]</scope>
    <source>
        <strain evidence="8">JCM 16904</strain>
    </source>
</reference>
<dbReference type="InterPro" id="IPR000524">
    <property type="entry name" value="Tscrpt_reg_HTH_GntR"/>
</dbReference>
<evidence type="ECO:0000256" key="4">
    <source>
        <dbReference type="ARBA" id="ARBA00023172"/>
    </source>
</evidence>
<evidence type="ECO:0000256" key="1">
    <source>
        <dbReference type="ARBA" id="ARBA00023015"/>
    </source>
</evidence>
<keyword evidence="3" id="KW-0804">Transcription</keyword>
<dbReference type="PANTHER" id="PTHR43537">
    <property type="entry name" value="TRANSCRIPTIONAL REGULATOR, GNTR FAMILY"/>
    <property type="match status" value="1"/>
</dbReference>
<dbReference type="InterPro" id="IPR036390">
    <property type="entry name" value="WH_DNA-bd_sf"/>
</dbReference>
<accession>A0ABP7ELP7</accession>
<feature type="domain" description="HTH gntR-type" evidence="6">
    <location>
        <begin position="27"/>
        <end position="94"/>
    </location>
</feature>
<evidence type="ECO:0000256" key="5">
    <source>
        <dbReference type="SAM" id="Phobius"/>
    </source>
</evidence>
<evidence type="ECO:0000313" key="7">
    <source>
        <dbReference type="EMBL" id="GAA3720096.1"/>
    </source>
</evidence>
<organism evidence="7 8">
    <name type="scientific">Nonomuraea antimicrobica</name>
    <dbReference type="NCBI Taxonomy" id="561173"/>
    <lineage>
        <taxon>Bacteria</taxon>
        <taxon>Bacillati</taxon>
        <taxon>Actinomycetota</taxon>
        <taxon>Actinomycetes</taxon>
        <taxon>Streptosporangiales</taxon>
        <taxon>Streptosporangiaceae</taxon>
        <taxon>Nonomuraea</taxon>
    </lineage>
</organism>
<protein>
    <recommendedName>
        <fullName evidence="6">HTH gntR-type domain-containing protein</fullName>
    </recommendedName>
</protein>
<dbReference type="SUPFAM" id="SSF46785">
    <property type="entry name" value="Winged helix' DNA-binding domain"/>
    <property type="match status" value="1"/>
</dbReference>
<dbReference type="Gene3D" id="1.10.10.10">
    <property type="entry name" value="Winged helix-like DNA-binding domain superfamily/Winged helix DNA-binding domain"/>
    <property type="match status" value="1"/>
</dbReference>
<dbReference type="PANTHER" id="PTHR43537:SF24">
    <property type="entry name" value="GLUCONATE OPERON TRANSCRIPTIONAL REPRESSOR"/>
    <property type="match status" value="1"/>
</dbReference>
<gene>
    <name evidence="7" type="ORF">GCM10022224_102490</name>
</gene>
<dbReference type="SMART" id="SM00345">
    <property type="entry name" value="HTH_GNTR"/>
    <property type="match status" value="1"/>
</dbReference>
<dbReference type="Proteomes" id="UP001500902">
    <property type="component" value="Unassembled WGS sequence"/>
</dbReference>
<comment type="caution">
    <text evidence="7">The sequence shown here is derived from an EMBL/GenBank/DDBJ whole genome shotgun (WGS) entry which is preliminary data.</text>
</comment>
<dbReference type="InterPro" id="IPR011010">
    <property type="entry name" value="DNA_brk_join_enz"/>
</dbReference>
<keyword evidence="4" id="KW-0233">DNA recombination</keyword>
<dbReference type="Gene3D" id="1.10.443.10">
    <property type="entry name" value="Intergrase catalytic core"/>
    <property type="match status" value="1"/>
</dbReference>
<name>A0ABP7ELP7_9ACTN</name>
<keyword evidence="5" id="KW-0472">Membrane</keyword>
<proteinExistence type="predicted"/>
<keyword evidence="8" id="KW-1185">Reference proteome</keyword>
<dbReference type="InterPro" id="IPR036388">
    <property type="entry name" value="WH-like_DNA-bd_sf"/>
</dbReference>
<keyword evidence="5" id="KW-0812">Transmembrane</keyword>
<feature type="transmembrane region" description="Helical" evidence="5">
    <location>
        <begin position="309"/>
        <end position="332"/>
    </location>
</feature>
<feature type="transmembrane region" description="Helical" evidence="5">
    <location>
        <begin position="353"/>
        <end position="372"/>
    </location>
</feature>
<dbReference type="EMBL" id="BAAAZP010000241">
    <property type="protein sequence ID" value="GAA3720096.1"/>
    <property type="molecule type" value="Genomic_DNA"/>
</dbReference>
<dbReference type="InterPro" id="IPR013762">
    <property type="entry name" value="Integrase-like_cat_sf"/>
</dbReference>
<keyword evidence="1" id="KW-0805">Transcription regulation</keyword>
<evidence type="ECO:0000256" key="3">
    <source>
        <dbReference type="ARBA" id="ARBA00023163"/>
    </source>
</evidence>
<evidence type="ECO:0000256" key="2">
    <source>
        <dbReference type="ARBA" id="ARBA00023125"/>
    </source>
</evidence>
<dbReference type="SUPFAM" id="SSF56349">
    <property type="entry name" value="DNA breaking-rejoining enzymes"/>
    <property type="match status" value="1"/>
</dbReference>
<sequence>MLDDRVEHCRDSPLSRLVSESGPSVVERIADELRERASARIKRGQLVGGRRLIEADWTREPGVSRGPAREALGRLAGEGPVVVEPKRGAVVRRLHTKDIIDLYAARAAIEGHAAALAASHIGPGQDRCTGYGTPQPAKTRPRPLVWTDDQVHACQEDYRSYREREKQRRGDPIDAYTSVPPPSPVMVWTPAHTRRFLRETKAHRLFARYQLIALRGLRRGEACGLRWKEVDLDGQILTVNWQLVHLDWEVHAARGRARPTTRRSWSIRSSDLRHKPLSHEYPVFSNVSGGSGSFKDHRGISVEPADGRVILFILIGIAVFFLGRRFQAMIIMRQVWKQSARQVTARKEVAHSAAKALISITLIAVFVIWLVLNLNRMM</sequence>
<evidence type="ECO:0000259" key="6">
    <source>
        <dbReference type="PROSITE" id="PS50949"/>
    </source>
</evidence>
<dbReference type="PROSITE" id="PS50949">
    <property type="entry name" value="HTH_GNTR"/>
    <property type="match status" value="1"/>
</dbReference>
<evidence type="ECO:0000313" key="8">
    <source>
        <dbReference type="Proteomes" id="UP001500902"/>
    </source>
</evidence>
<dbReference type="Pfam" id="PF00392">
    <property type="entry name" value="GntR"/>
    <property type="match status" value="1"/>
</dbReference>
<keyword evidence="2" id="KW-0238">DNA-binding</keyword>
<keyword evidence="5" id="KW-1133">Transmembrane helix</keyword>